<accession>A0AAD7NXC4</accession>
<reference evidence="1" key="1">
    <citation type="submission" date="2023-03" db="EMBL/GenBank/DDBJ databases">
        <title>Massive genome expansion in bonnet fungi (Mycena s.s.) driven by repeated elements and novel gene families across ecological guilds.</title>
        <authorList>
            <consortium name="Lawrence Berkeley National Laboratory"/>
            <person name="Harder C.B."/>
            <person name="Miyauchi S."/>
            <person name="Viragh M."/>
            <person name="Kuo A."/>
            <person name="Thoen E."/>
            <person name="Andreopoulos B."/>
            <person name="Lu D."/>
            <person name="Skrede I."/>
            <person name="Drula E."/>
            <person name="Henrissat B."/>
            <person name="Morin E."/>
            <person name="Kohler A."/>
            <person name="Barry K."/>
            <person name="LaButti K."/>
            <person name="Morin E."/>
            <person name="Salamov A."/>
            <person name="Lipzen A."/>
            <person name="Mereny Z."/>
            <person name="Hegedus B."/>
            <person name="Baldrian P."/>
            <person name="Stursova M."/>
            <person name="Weitz H."/>
            <person name="Taylor A."/>
            <person name="Grigoriev I.V."/>
            <person name="Nagy L.G."/>
            <person name="Martin F."/>
            <person name="Kauserud H."/>
        </authorList>
    </citation>
    <scope>NUCLEOTIDE SEQUENCE</scope>
    <source>
        <strain evidence="1">CBHHK182m</strain>
    </source>
</reference>
<dbReference type="Proteomes" id="UP001215598">
    <property type="component" value="Unassembled WGS sequence"/>
</dbReference>
<dbReference type="EMBL" id="JARKIB010000006">
    <property type="protein sequence ID" value="KAJ7779117.1"/>
    <property type="molecule type" value="Genomic_DNA"/>
</dbReference>
<name>A0AAD7NXC4_9AGAR</name>
<comment type="caution">
    <text evidence="1">The sequence shown here is derived from an EMBL/GenBank/DDBJ whole genome shotgun (WGS) entry which is preliminary data.</text>
</comment>
<gene>
    <name evidence="1" type="ORF">B0H16DRAFT_1659274</name>
</gene>
<evidence type="ECO:0000313" key="2">
    <source>
        <dbReference type="Proteomes" id="UP001215598"/>
    </source>
</evidence>
<sequence>MQELPATQYLGYGLNMTTVTYRLIDLDPETAEFTVGSKYHTPKNISVHDSPSVHSSYHAYKNGIAATSALERDASLAFSFLAVSLDASASHSIRRCFEEKSQYALYCINSTQYTVTLGNYNVIKEYKRFFATIGSHVIIGVTYGARFQMTAFNGIVSAGSFDASIKETQQYQSFYAGMKKSITIRGGDPQLAESLARDPTNWDAFQLWSTTLLHRAEITNIQTQEIWNLLALDPNIAHAADSVRAAYAYIAAPPKHVHVTPVQFNVSSDWGTFTLLSPGALIEPDPDASGCCRGQVDIAKNFIIKNDSSPIHFHTSHGSGGGRPREGLADVMMNGNVCIILGQLYCIPLIVVLQTYTNHGITDDCWNTRWFYDCPVNPRY</sequence>
<evidence type="ECO:0008006" key="3">
    <source>
        <dbReference type="Google" id="ProtNLM"/>
    </source>
</evidence>
<evidence type="ECO:0000313" key="1">
    <source>
        <dbReference type="EMBL" id="KAJ7779117.1"/>
    </source>
</evidence>
<organism evidence="1 2">
    <name type="scientific">Mycena metata</name>
    <dbReference type="NCBI Taxonomy" id="1033252"/>
    <lineage>
        <taxon>Eukaryota</taxon>
        <taxon>Fungi</taxon>
        <taxon>Dikarya</taxon>
        <taxon>Basidiomycota</taxon>
        <taxon>Agaricomycotina</taxon>
        <taxon>Agaricomycetes</taxon>
        <taxon>Agaricomycetidae</taxon>
        <taxon>Agaricales</taxon>
        <taxon>Marasmiineae</taxon>
        <taxon>Mycenaceae</taxon>
        <taxon>Mycena</taxon>
    </lineage>
</organism>
<dbReference type="AlphaFoldDB" id="A0AAD7NXC4"/>
<protein>
    <recommendedName>
        <fullName evidence="3">MACPF domain-containing protein</fullName>
    </recommendedName>
</protein>
<keyword evidence="2" id="KW-1185">Reference proteome</keyword>
<proteinExistence type="predicted"/>